<feature type="transmembrane region" description="Helical" evidence="6">
    <location>
        <begin position="84"/>
        <end position="105"/>
    </location>
</feature>
<dbReference type="InterPro" id="IPR021149">
    <property type="entry name" value="OligosaccharylTrfase_OST3/OST6"/>
</dbReference>
<evidence type="ECO:0000256" key="1">
    <source>
        <dbReference type="ARBA" id="ARBA00004141"/>
    </source>
</evidence>
<comment type="subcellular location">
    <subcellularLocation>
        <location evidence="1 6">Membrane</location>
        <topology evidence="1 6">Multi-pass membrane protein</topology>
    </subcellularLocation>
</comment>
<dbReference type="EMBL" id="CAJEWN010000004">
    <property type="protein sequence ID" value="CAD2126032.1"/>
    <property type="molecule type" value="Genomic_DNA"/>
</dbReference>
<evidence type="ECO:0000256" key="3">
    <source>
        <dbReference type="ARBA" id="ARBA00022692"/>
    </source>
</evidence>
<proteinExistence type="inferred from homology"/>
<dbReference type="InterPro" id="IPR042416">
    <property type="entry name" value="OSTC"/>
</dbReference>
<dbReference type="AlphaFoldDB" id="A0A6V7TMB2"/>
<evidence type="ECO:0000256" key="5">
    <source>
        <dbReference type="ARBA" id="ARBA00023136"/>
    </source>
</evidence>
<dbReference type="GO" id="GO:0008250">
    <property type="term" value="C:oligosaccharyltransferase complex"/>
    <property type="evidence" value="ECO:0007669"/>
    <property type="project" value="UniProtKB-UniRule"/>
</dbReference>
<name>A0A6V7TMB2_MELEN</name>
<dbReference type="PANTHER" id="PTHR13160">
    <property type="entry name" value="OLIGOSACCHARYLTRANSFERASE COMPLEX SUBUNIT OSTC"/>
    <property type="match status" value="1"/>
</dbReference>
<comment type="caution">
    <text evidence="7">The sequence shown here is derived from an EMBL/GenBank/DDBJ whole genome shotgun (WGS) entry which is preliminary data.</text>
</comment>
<feature type="transmembrane region" description="Helical" evidence="6">
    <location>
        <begin position="34"/>
        <end position="54"/>
    </location>
</feature>
<reference evidence="7 8" key="1">
    <citation type="submission" date="2020-08" db="EMBL/GenBank/DDBJ databases">
        <authorList>
            <person name="Koutsovoulos G."/>
            <person name="Danchin GJ E."/>
        </authorList>
    </citation>
    <scope>NUCLEOTIDE SEQUENCE [LARGE SCALE GENOMIC DNA]</scope>
</reference>
<protein>
    <recommendedName>
        <fullName evidence="6">Oligosaccharyltransferase complex subunit</fullName>
    </recommendedName>
</protein>
<evidence type="ECO:0000256" key="2">
    <source>
        <dbReference type="ARBA" id="ARBA00009376"/>
    </source>
</evidence>
<keyword evidence="3 6" id="KW-0812">Transmembrane</keyword>
<comment type="function">
    <text evidence="6">Specific component of the STT3A-containing form of the oligosaccharyl transferase (OST) complex that catalyzes the initial transfer of a defined glycan (Glc(3)Man(9)GlcNAc(2) in eukaryotes) from the lipid carrier dolichol-pyrophosphate to an asparagine residue within an Asn-X-Ser/Thr consensus motif in nascent polypeptide chains, the first step in protein N-glycosylation. N-glycosylation occurs cotranslationally and the complex associates with the Sec61 complex at the channel-forming translocon complex that mediates protein translocation across the endoplasmic reticulum (ER). All subunits are required for a maximal enzyme activity.</text>
</comment>
<dbReference type="Proteomes" id="UP000580250">
    <property type="component" value="Unassembled WGS sequence"/>
</dbReference>
<feature type="transmembrane region" description="Helical" evidence="6">
    <location>
        <begin position="120"/>
        <end position="140"/>
    </location>
</feature>
<dbReference type="OrthoDB" id="10256333at2759"/>
<comment type="similarity">
    <text evidence="2 6">Belongs to the OSTC family.</text>
</comment>
<accession>A0A6V7TMB2</accession>
<evidence type="ECO:0000256" key="4">
    <source>
        <dbReference type="ARBA" id="ARBA00022989"/>
    </source>
</evidence>
<evidence type="ECO:0000313" key="7">
    <source>
        <dbReference type="EMBL" id="CAD2126032.1"/>
    </source>
</evidence>
<organism evidence="7 8">
    <name type="scientific">Meloidogyne enterolobii</name>
    <name type="common">Root-knot nematode worm</name>
    <name type="synonym">Meloidogyne mayaguensis</name>
    <dbReference type="NCBI Taxonomy" id="390850"/>
    <lineage>
        <taxon>Eukaryota</taxon>
        <taxon>Metazoa</taxon>
        <taxon>Ecdysozoa</taxon>
        <taxon>Nematoda</taxon>
        <taxon>Chromadorea</taxon>
        <taxon>Rhabditida</taxon>
        <taxon>Tylenchina</taxon>
        <taxon>Tylenchomorpha</taxon>
        <taxon>Tylenchoidea</taxon>
        <taxon>Meloidogynidae</taxon>
        <taxon>Meloidogyninae</taxon>
        <taxon>Meloidogyne</taxon>
    </lineage>
</organism>
<dbReference type="Pfam" id="PF04756">
    <property type="entry name" value="OST3_OST6"/>
    <property type="match status" value="1"/>
</dbReference>
<gene>
    <name evidence="7" type="ORF">MENT_LOCUS1434</name>
</gene>
<dbReference type="PANTHER" id="PTHR13160:SF4">
    <property type="entry name" value="OLIGOSACCHARYLTRANSFERASE COMPLEX SUBUNIT OSTC"/>
    <property type="match status" value="1"/>
</dbReference>
<comment type="subunit">
    <text evidence="6">Component of the oligosaccharyltransferase (OST) complex.</text>
</comment>
<keyword evidence="5 6" id="KW-0472">Membrane</keyword>
<keyword evidence="4 6" id="KW-1133">Transmembrane helix</keyword>
<evidence type="ECO:0000256" key="6">
    <source>
        <dbReference type="RuleBase" id="RU366060"/>
    </source>
</evidence>
<evidence type="ECO:0000313" key="8">
    <source>
        <dbReference type="Proteomes" id="UP000580250"/>
    </source>
</evidence>
<sequence>METLLEKTLFKIIDPPNLRITTPRWFTLPSPMQVFFFVMVTYFLVTGGVVYDIINEPPSIGSTVDERGHNRPVAIMPYRINGQYIMEGLGASFMFCLGGIGLILLDRCNSPLTTKTNRMMLFFLGFGLFVVGFFTTRMFMRMKLPDYLSS</sequence>